<dbReference type="Pfam" id="PF08740">
    <property type="entry name" value="BCS1_N"/>
    <property type="match status" value="1"/>
</dbReference>
<evidence type="ECO:0000256" key="13">
    <source>
        <dbReference type="SAM" id="MobiDB-lite"/>
    </source>
</evidence>
<dbReference type="InterPro" id="IPR027417">
    <property type="entry name" value="P-loop_NTPase"/>
</dbReference>
<evidence type="ECO:0000256" key="12">
    <source>
        <dbReference type="RuleBase" id="RU003651"/>
    </source>
</evidence>
<dbReference type="GO" id="GO:0005524">
    <property type="term" value="F:ATP binding"/>
    <property type="evidence" value="ECO:0007669"/>
    <property type="project" value="UniProtKB-KW"/>
</dbReference>
<dbReference type="InterPro" id="IPR003959">
    <property type="entry name" value="ATPase_AAA_core"/>
</dbReference>
<evidence type="ECO:0000256" key="8">
    <source>
        <dbReference type="ARBA" id="ARBA00022989"/>
    </source>
</evidence>
<comment type="catalytic activity">
    <reaction evidence="11">
        <text>ATP + H2O = ADP + phosphate + H(+)</text>
        <dbReference type="Rhea" id="RHEA:13065"/>
        <dbReference type="ChEBI" id="CHEBI:15377"/>
        <dbReference type="ChEBI" id="CHEBI:15378"/>
        <dbReference type="ChEBI" id="CHEBI:30616"/>
        <dbReference type="ChEBI" id="CHEBI:43474"/>
        <dbReference type="ChEBI" id="CHEBI:456216"/>
    </reaction>
    <physiologicalReaction direction="left-to-right" evidence="11">
        <dbReference type="Rhea" id="RHEA:13066"/>
    </physiologicalReaction>
</comment>
<proteinExistence type="inferred from homology"/>
<organism evidence="16 17">
    <name type="scientific">Laetiporus sulphureus 93-53</name>
    <dbReference type="NCBI Taxonomy" id="1314785"/>
    <lineage>
        <taxon>Eukaryota</taxon>
        <taxon>Fungi</taxon>
        <taxon>Dikarya</taxon>
        <taxon>Basidiomycota</taxon>
        <taxon>Agaricomycotina</taxon>
        <taxon>Agaricomycetes</taxon>
        <taxon>Polyporales</taxon>
        <taxon>Laetiporus</taxon>
    </lineage>
</organism>
<feature type="compositionally biased region" description="Basic and acidic residues" evidence="13">
    <location>
        <begin position="326"/>
        <end position="341"/>
    </location>
</feature>
<dbReference type="InterPro" id="IPR003593">
    <property type="entry name" value="AAA+_ATPase"/>
</dbReference>
<evidence type="ECO:0000256" key="5">
    <source>
        <dbReference type="ARBA" id="ARBA00022792"/>
    </source>
</evidence>
<evidence type="ECO:0000256" key="9">
    <source>
        <dbReference type="ARBA" id="ARBA00023128"/>
    </source>
</evidence>
<keyword evidence="4 12" id="KW-0547">Nucleotide-binding</keyword>
<feature type="domain" description="AAA+ ATPase" evidence="14">
    <location>
        <begin position="244"/>
        <end position="395"/>
    </location>
</feature>
<dbReference type="Proteomes" id="UP000076871">
    <property type="component" value="Unassembled WGS sequence"/>
</dbReference>
<dbReference type="SMART" id="SM00382">
    <property type="entry name" value="AAA"/>
    <property type="match status" value="1"/>
</dbReference>
<keyword evidence="5" id="KW-0999">Mitochondrion inner membrane</keyword>
<evidence type="ECO:0000256" key="10">
    <source>
        <dbReference type="ARBA" id="ARBA00023136"/>
    </source>
</evidence>
<keyword evidence="6 16" id="KW-0378">Hydrolase</keyword>
<dbReference type="Pfam" id="PF25426">
    <property type="entry name" value="AAA_lid_BCS1"/>
    <property type="match status" value="1"/>
</dbReference>
<dbReference type="STRING" id="1314785.A0A165ELE8"/>
<evidence type="ECO:0000256" key="7">
    <source>
        <dbReference type="ARBA" id="ARBA00022840"/>
    </source>
</evidence>
<keyword evidence="9" id="KW-0496">Mitochondrion</keyword>
<evidence type="ECO:0000256" key="4">
    <source>
        <dbReference type="ARBA" id="ARBA00022741"/>
    </source>
</evidence>
<dbReference type="Gene3D" id="3.40.50.300">
    <property type="entry name" value="P-loop containing nucleotide triphosphate hydrolases"/>
    <property type="match status" value="1"/>
</dbReference>
<evidence type="ECO:0000256" key="11">
    <source>
        <dbReference type="ARBA" id="ARBA00048778"/>
    </source>
</evidence>
<comment type="subcellular location">
    <subcellularLocation>
        <location evidence="1">Mitochondrion inner membrane</location>
        <topology evidence="1">Single-pass membrane protein</topology>
    </subcellularLocation>
</comment>
<feature type="region of interest" description="Disordered" evidence="13">
    <location>
        <begin position="313"/>
        <end position="341"/>
    </location>
</feature>
<feature type="domain" description="BCS1 N-terminal" evidence="15">
    <location>
        <begin position="42"/>
        <end position="213"/>
    </location>
</feature>
<accession>A0A165ELE8</accession>
<dbReference type="InterPro" id="IPR050747">
    <property type="entry name" value="Mitochondrial_chaperone_BCS1"/>
</dbReference>
<dbReference type="GeneID" id="63821342"/>
<evidence type="ECO:0000313" key="16">
    <source>
        <dbReference type="EMBL" id="KZT07303.1"/>
    </source>
</evidence>
<sequence length="536" mass="59829">MSQNATSNALSAPLDATSPLDILSLISSLLSISALREWLKLGIMGGVFEICRRFYSSFIQTLRDFFWLSVTFDEDDDCYEWIMFWLSRHPSWSKSRRVEVTSWSFGLLSDDSDDDEDRMSFIPSTNATYSMWYHGHYMVVCRSIVQISSSFRTKESLTIDILSRDQAVLMQLLLEAKSVYKKAKEKFISVHVSDVSNNWRLMTTRPKRPLTSIILEPGVKELLLNDAQEFLESREWYSERGIPFRRGYLLHGAPGSGKTSMIQSIAGELGLDIYIITLSRSNLDDNGLNELISDLPQKCIALMEDIDVATKRGISRDLPPGPGEQQAHDDKQNKKSSEEDATSRITLSGLLNALDGIGAQEGRILFATTNDYSALDPALCRPGRMDLHIEFKLASKDQAEALFNCFYLPSHARRTDDDTTACFPTATAVEDDTASESSPLLEKSPISQGSSDGAKSDDSCVMLSRPRGTFLSPDTAHTLAIRFADAIPERELSMASLQGYLMTYKSRPHDAVRDAPAWVEKARAERLARATSSSTS</sequence>
<gene>
    <name evidence="16" type="ORF">LAESUDRAFT_651685</name>
</gene>
<dbReference type="PROSITE" id="PS00674">
    <property type="entry name" value="AAA"/>
    <property type="match status" value="1"/>
</dbReference>
<dbReference type="RefSeq" id="XP_040765043.1">
    <property type="nucleotide sequence ID" value="XM_040904312.1"/>
</dbReference>
<keyword evidence="17" id="KW-1185">Reference proteome</keyword>
<name>A0A165ELE8_9APHY</name>
<dbReference type="PANTHER" id="PTHR23070">
    <property type="entry name" value="BCS1 AAA-TYPE ATPASE"/>
    <property type="match status" value="1"/>
</dbReference>
<feature type="region of interest" description="Disordered" evidence="13">
    <location>
        <begin position="433"/>
        <end position="459"/>
    </location>
</feature>
<dbReference type="SUPFAM" id="SSF52540">
    <property type="entry name" value="P-loop containing nucleoside triphosphate hydrolases"/>
    <property type="match status" value="1"/>
</dbReference>
<comment type="similarity">
    <text evidence="2">Belongs to the AAA ATPase family. BCS1 subfamily.</text>
</comment>
<protein>
    <submittedName>
        <fullName evidence="16">p-loop containing nucleoside triphosphate hydrolase protein</fullName>
    </submittedName>
</protein>
<dbReference type="InterPro" id="IPR057495">
    <property type="entry name" value="AAA_lid_BCS1"/>
</dbReference>
<evidence type="ECO:0000259" key="14">
    <source>
        <dbReference type="SMART" id="SM00382"/>
    </source>
</evidence>
<dbReference type="EMBL" id="KV427620">
    <property type="protein sequence ID" value="KZT07303.1"/>
    <property type="molecule type" value="Genomic_DNA"/>
</dbReference>
<evidence type="ECO:0000256" key="2">
    <source>
        <dbReference type="ARBA" id="ARBA00007448"/>
    </source>
</evidence>
<dbReference type="Pfam" id="PF00004">
    <property type="entry name" value="AAA"/>
    <property type="match status" value="1"/>
</dbReference>
<dbReference type="InterPro" id="IPR003960">
    <property type="entry name" value="ATPase_AAA_CS"/>
</dbReference>
<reference evidence="16 17" key="1">
    <citation type="journal article" date="2016" name="Mol. Biol. Evol.">
        <title>Comparative Genomics of Early-Diverging Mushroom-Forming Fungi Provides Insights into the Origins of Lignocellulose Decay Capabilities.</title>
        <authorList>
            <person name="Nagy L.G."/>
            <person name="Riley R."/>
            <person name="Tritt A."/>
            <person name="Adam C."/>
            <person name="Daum C."/>
            <person name="Floudas D."/>
            <person name="Sun H."/>
            <person name="Yadav J.S."/>
            <person name="Pangilinan J."/>
            <person name="Larsson K.H."/>
            <person name="Matsuura K."/>
            <person name="Barry K."/>
            <person name="Labutti K."/>
            <person name="Kuo R."/>
            <person name="Ohm R.A."/>
            <person name="Bhattacharya S.S."/>
            <person name="Shirouzu T."/>
            <person name="Yoshinaga Y."/>
            <person name="Martin F.M."/>
            <person name="Grigoriev I.V."/>
            <person name="Hibbett D.S."/>
        </authorList>
    </citation>
    <scope>NUCLEOTIDE SEQUENCE [LARGE SCALE GENOMIC DNA]</scope>
    <source>
        <strain evidence="16 17">93-53</strain>
    </source>
</reference>
<evidence type="ECO:0000259" key="15">
    <source>
        <dbReference type="SMART" id="SM01024"/>
    </source>
</evidence>
<evidence type="ECO:0000256" key="6">
    <source>
        <dbReference type="ARBA" id="ARBA00022801"/>
    </source>
</evidence>
<evidence type="ECO:0000313" key="17">
    <source>
        <dbReference type="Proteomes" id="UP000076871"/>
    </source>
</evidence>
<keyword evidence="8" id="KW-1133">Transmembrane helix</keyword>
<keyword evidence="10" id="KW-0472">Membrane</keyword>
<dbReference type="AlphaFoldDB" id="A0A165ELE8"/>
<evidence type="ECO:0000256" key="3">
    <source>
        <dbReference type="ARBA" id="ARBA00022692"/>
    </source>
</evidence>
<dbReference type="SMART" id="SM01024">
    <property type="entry name" value="BCS1_N"/>
    <property type="match status" value="1"/>
</dbReference>
<evidence type="ECO:0000256" key="1">
    <source>
        <dbReference type="ARBA" id="ARBA00004434"/>
    </source>
</evidence>
<dbReference type="InParanoid" id="A0A165ELE8"/>
<dbReference type="OrthoDB" id="10251412at2759"/>
<keyword evidence="7 12" id="KW-0067">ATP-binding</keyword>
<dbReference type="InterPro" id="IPR014851">
    <property type="entry name" value="BCS1_N"/>
</dbReference>
<dbReference type="GO" id="GO:0016887">
    <property type="term" value="F:ATP hydrolysis activity"/>
    <property type="evidence" value="ECO:0007669"/>
    <property type="project" value="InterPro"/>
</dbReference>
<dbReference type="GO" id="GO:0005743">
    <property type="term" value="C:mitochondrial inner membrane"/>
    <property type="evidence" value="ECO:0007669"/>
    <property type="project" value="UniProtKB-SubCell"/>
</dbReference>
<keyword evidence="3" id="KW-0812">Transmembrane</keyword>